<reference evidence="1 2" key="1">
    <citation type="journal article" date="2009" name="Stand. Genomic Sci.">
        <title>Complete genome sequence of Stackebrandtia nassauensis type strain (LLR-40K-21).</title>
        <authorList>
            <person name="Munk C."/>
            <person name="Lapidus A."/>
            <person name="Copeland A."/>
            <person name="Jando M."/>
            <person name="Mayilraj S."/>
            <person name="Glavina Del Rio T."/>
            <person name="Nolan M."/>
            <person name="Chen F."/>
            <person name="Lucas S."/>
            <person name="Tice H."/>
            <person name="Cheng J.F."/>
            <person name="Han C."/>
            <person name="Detter J.C."/>
            <person name="Bruce D."/>
            <person name="Goodwin L."/>
            <person name="Chain P."/>
            <person name="Pitluck S."/>
            <person name="Goker M."/>
            <person name="Ovchinikova G."/>
            <person name="Pati A."/>
            <person name="Ivanova N."/>
            <person name="Mavromatis K."/>
            <person name="Chen A."/>
            <person name="Palaniappan K."/>
            <person name="Land M."/>
            <person name="Hauser L."/>
            <person name="Chang Y.J."/>
            <person name="Jeffries C.D."/>
            <person name="Bristow J."/>
            <person name="Eisen J.A."/>
            <person name="Markowitz V."/>
            <person name="Hugenholtz P."/>
            <person name="Kyrpides N.C."/>
            <person name="Klenk H.P."/>
        </authorList>
    </citation>
    <scope>NUCLEOTIDE SEQUENCE [LARGE SCALE GENOMIC DNA]</scope>
    <source>
        <strain evidence="2">DSM 44728 / CIP 108903 / NRRL B-16338 / NBRC 102104 / LLR-40K-21</strain>
    </source>
</reference>
<evidence type="ECO:0000313" key="2">
    <source>
        <dbReference type="Proteomes" id="UP000000844"/>
    </source>
</evidence>
<proteinExistence type="predicted"/>
<dbReference type="HOGENOM" id="CLU_997059_0_0_11"/>
<protein>
    <recommendedName>
        <fullName evidence="3">DUF4261 domain-containing protein</fullName>
    </recommendedName>
</protein>
<dbReference type="AlphaFoldDB" id="D3QBP8"/>
<evidence type="ECO:0008006" key="3">
    <source>
        <dbReference type="Google" id="ProtNLM"/>
    </source>
</evidence>
<dbReference type="KEGG" id="sna:Snas_3260"/>
<dbReference type="Proteomes" id="UP000000844">
    <property type="component" value="Chromosome"/>
</dbReference>
<keyword evidence="2" id="KW-1185">Reference proteome</keyword>
<dbReference type="STRING" id="446470.Snas_3260"/>
<evidence type="ECO:0000313" key="1">
    <source>
        <dbReference type="EMBL" id="ADD42930.1"/>
    </source>
</evidence>
<accession>D3QBP8</accession>
<sequence>MLPRMSYEPPPIYPRHVMCFVGTGLDLERCRKIATEVGGPEFTLDDDNSEAAPNPNMPQAFQASLTMASFTDDDWDAVERHDSVAYILSPPMRPSTEVDNSRRMLAVTDALLRDGAGAAKNESSGLAHGRDKWLGLAELAATADDEAELLEALYYAFVKRPIFDGEVLYSCGMQLFGEADIELSDTDIADQERLRERVDVMDAFGLYLLTEERARELTDGAGFREEPEARRWLLHRRADTRTDFDDIAFNLTGLWRLSPADAAGDAPGQ</sequence>
<dbReference type="eggNOG" id="COG3779">
    <property type="taxonomic scope" value="Bacteria"/>
</dbReference>
<name>D3QBP8_STANL</name>
<organism evidence="1 2">
    <name type="scientific">Stackebrandtia nassauensis (strain DSM 44728 / CIP 108903 / NRRL B-16338 / NBRC 102104 / LLR-40K-21)</name>
    <dbReference type="NCBI Taxonomy" id="446470"/>
    <lineage>
        <taxon>Bacteria</taxon>
        <taxon>Bacillati</taxon>
        <taxon>Actinomycetota</taxon>
        <taxon>Actinomycetes</taxon>
        <taxon>Glycomycetales</taxon>
        <taxon>Glycomycetaceae</taxon>
        <taxon>Stackebrandtia</taxon>
    </lineage>
</organism>
<gene>
    <name evidence="1" type="ordered locus">Snas_3260</name>
</gene>
<dbReference type="EMBL" id="CP001778">
    <property type="protein sequence ID" value="ADD42930.1"/>
    <property type="molecule type" value="Genomic_DNA"/>
</dbReference>